<comment type="caution">
    <text evidence="2">The sequence shown here is derived from an EMBL/GenBank/DDBJ whole genome shotgun (WGS) entry which is preliminary data.</text>
</comment>
<feature type="compositionally biased region" description="Pro residues" evidence="1">
    <location>
        <begin position="129"/>
        <end position="138"/>
    </location>
</feature>
<dbReference type="EMBL" id="ACQT01000012">
    <property type="protein sequence ID" value="EER61665.1"/>
    <property type="molecule type" value="Genomic_DNA"/>
</dbReference>
<feature type="region of interest" description="Disordered" evidence="1">
    <location>
        <begin position="1"/>
        <end position="23"/>
    </location>
</feature>
<protein>
    <submittedName>
        <fullName evidence="2">Uncharacterized protein</fullName>
    </submittedName>
</protein>
<accession>C5T1J7</accession>
<sequence>MAKKTPDTAERKKTKAEKQAEEELQRKVMATLFERSRMQSRYEETLCADIYLRSGHRDHDLSPANPEGKDLRDAIEKLNATPKTMPLLRQPLGAASTALDRRLDRVLHGIKVTRDPSTRKDTGIDLGPLVPPDTPPNQIPWRRYRRLRKGHIPFVAHSVDGTSVVGGMCTVSTHPEALVSSGKSLARYLTALEHVALPQNKKVDFTFVLPGLALPQDNNEPSPPDEASDHEPTADDFLPLLGHGHKGDKKLAQLLTLLVHEYFDRELVDQANALKVLTVLCALPNPQSRAHVRFLTMGVNFEWDREAFTQDFAGATWKVVAPLIRHFASQEKELAELDDQAVLLPSLALIVKRLRDMKALQLGTLNERQVKFLRALAKYKAP</sequence>
<reference evidence="2 3" key="1">
    <citation type="submission" date="2009-05" db="EMBL/GenBank/DDBJ databases">
        <title>The draft genome of Acidovorax delafieldii 2AN.</title>
        <authorList>
            <consortium name="US DOE Joint Genome Institute (JGI-PGF)"/>
            <person name="Lucas S."/>
            <person name="Copeland A."/>
            <person name="Lapidus A."/>
            <person name="Glavina del Rio T."/>
            <person name="Tice H."/>
            <person name="Bruce D."/>
            <person name="Goodwin L."/>
            <person name="Pitluck S."/>
            <person name="Larimer F."/>
            <person name="Land M.L."/>
            <person name="Hauser L."/>
            <person name="Shelobolina E.S."/>
            <person name="Picardal F."/>
            <person name="Roden E."/>
            <person name="Emerson D."/>
        </authorList>
    </citation>
    <scope>NUCLEOTIDE SEQUENCE [LARGE SCALE GENOMIC DNA]</scope>
    <source>
        <strain evidence="2 3">2AN</strain>
    </source>
</reference>
<dbReference type="RefSeq" id="WP_005793584.1">
    <property type="nucleotide sequence ID" value="NZ_ACQT01000012.1"/>
</dbReference>
<feature type="region of interest" description="Disordered" evidence="1">
    <location>
        <begin position="118"/>
        <end position="138"/>
    </location>
</feature>
<evidence type="ECO:0000256" key="1">
    <source>
        <dbReference type="SAM" id="MobiDB-lite"/>
    </source>
</evidence>
<feature type="region of interest" description="Disordered" evidence="1">
    <location>
        <begin position="214"/>
        <end position="234"/>
    </location>
</feature>
<dbReference type="AlphaFoldDB" id="C5T1J7"/>
<evidence type="ECO:0000313" key="3">
    <source>
        <dbReference type="Proteomes" id="UP000003856"/>
    </source>
</evidence>
<dbReference type="PATRIC" id="fig|573060.9.peg.4432"/>
<name>C5T1J7_ACIDE</name>
<gene>
    <name evidence="2" type="ORF">AcdelDRAFT_0777</name>
</gene>
<proteinExistence type="predicted"/>
<dbReference type="Proteomes" id="UP000003856">
    <property type="component" value="Unassembled WGS sequence"/>
</dbReference>
<keyword evidence="3" id="KW-1185">Reference proteome</keyword>
<evidence type="ECO:0000313" key="2">
    <source>
        <dbReference type="EMBL" id="EER61665.1"/>
    </source>
</evidence>
<organism evidence="2 3">
    <name type="scientific">Acidovorax delafieldii 2AN</name>
    <dbReference type="NCBI Taxonomy" id="573060"/>
    <lineage>
        <taxon>Bacteria</taxon>
        <taxon>Pseudomonadati</taxon>
        <taxon>Pseudomonadota</taxon>
        <taxon>Betaproteobacteria</taxon>
        <taxon>Burkholderiales</taxon>
        <taxon>Comamonadaceae</taxon>
        <taxon>Acidovorax</taxon>
    </lineage>
</organism>
<dbReference type="OrthoDB" id="9842100at2"/>